<keyword evidence="1" id="KW-0472">Membrane</keyword>
<feature type="transmembrane region" description="Helical" evidence="1">
    <location>
        <begin position="66"/>
        <end position="91"/>
    </location>
</feature>
<gene>
    <name evidence="2" type="ORF">AAEO60_00935</name>
</gene>
<keyword evidence="3" id="KW-1185">Reference proteome</keyword>
<dbReference type="RefSeq" id="WP_341671763.1">
    <property type="nucleotide sequence ID" value="NZ_JBBYHV010000001.1"/>
</dbReference>
<sequence>MTTGQGNEALPAQGDDVASAWREIRADGDIQFSPVEMPEAQAEPPPDWLTELVQWLADVFAPIGRFLIYIWPVLMWVLIVAGVLIVAYFLINAYAPGTFGRRGRGARSGNKSEEWVPEETEALALLEEADRLAASGDYDEATHLLLKRSVGQIAEARPDLVEPSSTARELASEPRLPEAARNAFALIAAPVERSLFALRKLSQDDWQAARAAYADFALAQKALGS</sequence>
<evidence type="ECO:0000256" key="1">
    <source>
        <dbReference type="SAM" id="Phobius"/>
    </source>
</evidence>
<organism evidence="2 3">
    <name type="scientific">Aurantiacibacter gilvus</name>
    <dbReference type="NCBI Taxonomy" id="3139141"/>
    <lineage>
        <taxon>Bacteria</taxon>
        <taxon>Pseudomonadati</taxon>
        <taxon>Pseudomonadota</taxon>
        <taxon>Alphaproteobacteria</taxon>
        <taxon>Sphingomonadales</taxon>
        <taxon>Erythrobacteraceae</taxon>
        <taxon>Aurantiacibacter</taxon>
    </lineage>
</organism>
<evidence type="ECO:0008006" key="4">
    <source>
        <dbReference type="Google" id="ProtNLM"/>
    </source>
</evidence>
<comment type="caution">
    <text evidence="2">The sequence shown here is derived from an EMBL/GenBank/DDBJ whole genome shotgun (WGS) entry which is preliminary data.</text>
</comment>
<keyword evidence="1" id="KW-1133">Transmembrane helix</keyword>
<evidence type="ECO:0000313" key="2">
    <source>
        <dbReference type="EMBL" id="MEL1249229.1"/>
    </source>
</evidence>
<accession>A0ABU9I9Z2</accession>
<reference evidence="2 3" key="1">
    <citation type="submission" date="2024-04" db="EMBL/GenBank/DDBJ databases">
        <title>Aurantiacibacter sp. DGU6 16S ribosomal RNA gene Genome sequencing and assembly.</title>
        <authorList>
            <person name="Park S."/>
        </authorList>
    </citation>
    <scope>NUCLEOTIDE SEQUENCE [LARGE SCALE GENOMIC DNA]</scope>
    <source>
        <strain evidence="2 3">DGU6</strain>
    </source>
</reference>
<protein>
    <recommendedName>
        <fullName evidence="4">DUF4129 domain-containing protein</fullName>
    </recommendedName>
</protein>
<proteinExistence type="predicted"/>
<dbReference type="Proteomes" id="UP001497045">
    <property type="component" value="Unassembled WGS sequence"/>
</dbReference>
<name>A0ABU9I9Z2_9SPHN</name>
<keyword evidence="1" id="KW-0812">Transmembrane</keyword>
<evidence type="ECO:0000313" key="3">
    <source>
        <dbReference type="Proteomes" id="UP001497045"/>
    </source>
</evidence>
<dbReference type="EMBL" id="JBBYHV010000001">
    <property type="protein sequence ID" value="MEL1249229.1"/>
    <property type="molecule type" value="Genomic_DNA"/>
</dbReference>